<proteinExistence type="predicted"/>
<feature type="coiled-coil region" evidence="6">
    <location>
        <begin position="395"/>
        <end position="449"/>
    </location>
</feature>
<evidence type="ECO:0000313" key="8">
    <source>
        <dbReference type="EMBL" id="EFG95021.1"/>
    </source>
</evidence>
<evidence type="ECO:0000256" key="6">
    <source>
        <dbReference type="SAM" id="Coils"/>
    </source>
</evidence>
<sequence length="1215" mass="142965">MNKSSLKIFAIEARKELMEKMRTRLEILGITKNGIEKAKVIGKEVEVKGTLYPKESYDSLIRKYKQVGYEELIEESAYTWFNRLTALAFMEANGYIEEKMIFNNGVKNEPAIIDNYYEFEFFKNLDNNLQKELHNLRDENTPNSIEKLYSILMEEKCEDLSNIMPFMFKKKGTYSDILFPTGLLMENSLLVRLRKEIGEEAPIELIGWLYQYYNSEKREVVYNGSMKKSKINKEYIAPATQLFTPDWIVKYMVENSLGKLALESTGINENLKNNWKYYIDSEKEENSEKIKIEDIKILDPAMGSGHILVYAFDLLFEMYENLGWSTKETVLSILRNNLYGLEIDERAGQLASFALMMKAREKFSRLFSVLKREEDFKLNTLILEESNSLSERIRNKIKANNLNNLNKIIQEFEDAKEYGSILKLESIDKEILEKEFNILKESFNNNEQETLIFNEDEMIIDINEELELIVSLIKQHIIMINKFDITVTNPPYMGNSRMNGILKEYIDKNYSDVKSDLFAVFFIKCCEITKRKGYLGFMSPFVWMFIKSYEELRKIFINGKTISSLVQLEYSGFDDATVPICTFVLQNSYTDKKGEYIKLSDFKGAKNQPIKTLEAVKNPNCNWRFQAKQKDFEKIPGSPIAYWVSDKIREIFEKNQKLGEVGEAKQGLATADNNRFLRLWNEVNYNKIGYSMSNSQEALESKKKWFPYNKGGEFRKWYGNQEYLVNWENDGYEIKNFYDEKGKLRSRPQNTEYYFKESISWTDITSSGNSFRYYPKGFLYDVTGMSYFIDESKQKNLLGILNNKLIYIITKILNPTLHLQIGDLIKVPYFTIKNEKFNILVQQNIDISKEEWDSREISWDFEKLSLIDGKDLKTTYENYCNHWRDNFVQLHKNEEELNRFFIEIYDLQDEMDEKVAFEDITILKKEATIIQIDNSVPKNFSSESEKYLYDRGVSLEFNKDELIKQFLSYAVGCIMGRYSTNKSGLIIANSDDILELSENKFIVKGTDGEIRQEVERKFLPDEFGIIPITDEKDFSNDIVEKIKEFIKFVYGEDNLKDNLNFIAEALGNKDNKPAEEIIRAYFIKDFYADHLQRYQKRPIYWLMNSGKKNAFSCLFYMHRYEPLTVARVRADYLIPYQEMLENKRKFIERQLSDDDISAKEKKNIEKQLKELDTLLKELREYANEVKHIAEQKIPLDLDDGVNVNYEKLGTILKKR</sequence>
<keyword evidence="4" id="KW-0949">S-adenosyl-L-methionine</keyword>
<dbReference type="PANTHER" id="PTHR33841">
    <property type="entry name" value="DNA METHYLTRANSFERASE YEEA-RELATED"/>
    <property type="match status" value="1"/>
</dbReference>
<evidence type="ECO:0000256" key="1">
    <source>
        <dbReference type="ARBA" id="ARBA00011900"/>
    </source>
</evidence>
<keyword evidence="6" id="KW-0175">Coiled coil</keyword>
<keyword evidence="2" id="KW-0489">Methyltransferase</keyword>
<dbReference type="InterPro" id="IPR029063">
    <property type="entry name" value="SAM-dependent_MTases_sf"/>
</dbReference>
<dbReference type="EMBL" id="ADVK01000039">
    <property type="protein sequence ID" value="EFG95021.1"/>
    <property type="molecule type" value="Genomic_DNA"/>
</dbReference>
<dbReference type="PRINTS" id="PR00507">
    <property type="entry name" value="N12N6MTFRASE"/>
</dbReference>
<evidence type="ECO:0000256" key="2">
    <source>
        <dbReference type="ARBA" id="ARBA00022603"/>
    </source>
</evidence>
<dbReference type="Pfam" id="PF07669">
    <property type="entry name" value="Eco57I"/>
    <property type="match status" value="1"/>
</dbReference>
<gene>
    <name evidence="8" type="ORF">HMPREF0397_1331</name>
</gene>
<keyword evidence="3" id="KW-0808">Transferase</keyword>
<evidence type="ECO:0000313" key="9">
    <source>
        <dbReference type="Proteomes" id="UP000003643"/>
    </source>
</evidence>
<dbReference type="PANTHER" id="PTHR33841:SF1">
    <property type="entry name" value="DNA METHYLTRANSFERASE A"/>
    <property type="match status" value="1"/>
</dbReference>
<dbReference type="InterPro" id="IPR047939">
    <property type="entry name" value="BREX_1_PglX"/>
</dbReference>
<dbReference type="NCBIfam" id="NF033452">
    <property type="entry name" value="BREX_1_MTaseX"/>
    <property type="match status" value="1"/>
</dbReference>
<protein>
    <recommendedName>
        <fullName evidence="1">site-specific DNA-methyltransferase (adenine-specific)</fullName>
        <ecNumber evidence="1">2.1.1.72</ecNumber>
    </recommendedName>
</protein>
<dbReference type="Gene3D" id="3.40.50.150">
    <property type="entry name" value="Vaccinia Virus protein VP39"/>
    <property type="match status" value="1"/>
</dbReference>
<accession>D5RDP6</accession>
<dbReference type="AlphaFoldDB" id="D5RDP6"/>
<evidence type="ECO:0000256" key="3">
    <source>
        <dbReference type="ARBA" id="ARBA00022679"/>
    </source>
</evidence>
<evidence type="ECO:0000256" key="4">
    <source>
        <dbReference type="ARBA" id="ARBA00022691"/>
    </source>
</evidence>
<dbReference type="EC" id="2.1.1.72" evidence="1"/>
<comment type="caution">
    <text evidence="8">The sequence shown here is derived from an EMBL/GenBank/DDBJ whole genome shotgun (WGS) entry which is preliminary data.</text>
</comment>
<dbReference type="SUPFAM" id="SSF53335">
    <property type="entry name" value="S-adenosyl-L-methionine-dependent methyltransferases"/>
    <property type="match status" value="1"/>
</dbReference>
<reference evidence="8 9" key="1">
    <citation type="submission" date="2010-04" db="EMBL/GenBank/DDBJ databases">
        <authorList>
            <person name="Qin X."/>
            <person name="Bachman B."/>
            <person name="Battles P."/>
            <person name="Bell A."/>
            <person name="Bess C."/>
            <person name="Bickham C."/>
            <person name="Chaboub L."/>
            <person name="Chen D."/>
            <person name="Coyle M."/>
            <person name="Deiros D.R."/>
            <person name="Dinh H."/>
            <person name="Forbes L."/>
            <person name="Fowler G."/>
            <person name="Francisco L."/>
            <person name="Fu Q."/>
            <person name="Gubbala S."/>
            <person name="Hale W."/>
            <person name="Han Y."/>
            <person name="Hemphill L."/>
            <person name="Highlander S.K."/>
            <person name="Hirani K."/>
            <person name="Hogues M."/>
            <person name="Jackson L."/>
            <person name="Jakkamsetti A."/>
            <person name="Javaid M."/>
            <person name="Jiang H."/>
            <person name="Korchina V."/>
            <person name="Kovar C."/>
            <person name="Lara F."/>
            <person name="Lee S."/>
            <person name="Mata R."/>
            <person name="Mathew T."/>
            <person name="Moen C."/>
            <person name="Morales K."/>
            <person name="Munidasa M."/>
            <person name="Nazareth L."/>
            <person name="Ngo R."/>
            <person name="Nguyen L."/>
            <person name="Okwuonu G."/>
            <person name="Ongeri F."/>
            <person name="Patil S."/>
            <person name="Petrosino J."/>
            <person name="Pham C."/>
            <person name="Pham P."/>
            <person name="Pu L.-L."/>
            <person name="Puazo M."/>
            <person name="Raj R."/>
            <person name="Reid J."/>
            <person name="Rouhana J."/>
            <person name="Saada N."/>
            <person name="Shang Y."/>
            <person name="Simmons D."/>
            <person name="Thornton R."/>
            <person name="Warren J."/>
            <person name="Weissenberger G."/>
            <person name="Zhang J."/>
            <person name="Zhang L."/>
            <person name="Zhou C."/>
            <person name="Zhu D."/>
            <person name="Muzny D."/>
            <person name="Worley K."/>
            <person name="Gibbs R."/>
        </authorList>
    </citation>
    <scope>NUCLEOTIDE SEQUENCE [LARGE SCALE GENOMIC DNA]</scope>
    <source>
        <strain evidence="9">ATCC 23726 / VPI 4351</strain>
    </source>
</reference>
<organism evidence="8 9">
    <name type="scientific">Fusobacterium nucleatum subsp. nucleatum (strain ATCC 23726 / VPI 4351)</name>
    <dbReference type="NCBI Taxonomy" id="525283"/>
    <lineage>
        <taxon>Bacteria</taxon>
        <taxon>Fusobacteriati</taxon>
        <taxon>Fusobacteriota</taxon>
        <taxon>Fusobacteriia</taxon>
        <taxon>Fusobacteriales</taxon>
        <taxon>Fusobacteriaceae</taxon>
        <taxon>Fusobacterium</taxon>
    </lineage>
</organism>
<evidence type="ECO:0000259" key="7">
    <source>
        <dbReference type="Pfam" id="PF07669"/>
    </source>
</evidence>
<dbReference type="RefSeq" id="WP_005903405.1">
    <property type="nucleotide sequence ID" value="NZ_ADVK01000039.1"/>
</dbReference>
<evidence type="ECO:0000256" key="5">
    <source>
        <dbReference type="ARBA" id="ARBA00047942"/>
    </source>
</evidence>
<dbReference type="InterPro" id="IPR011639">
    <property type="entry name" value="MethylTrfase_TaqI-like_dom"/>
</dbReference>
<comment type="catalytic activity">
    <reaction evidence="5">
        <text>a 2'-deoxyadenosine in DNA + S-adenosyl-L-methionine = an N(6)-methyl-2'-deoxyadenosine in DNA + S-adenosyl-L-homocysteine + H(+)</text>
        <dbReference type="Rhea" id="RHEA:15197"/>
        <dbReference type="Rhea" id="RHEA-COMP:12418"/>
        <dbReference type="Rhea" id="RHEA-COMP:12419"/>
        <dbReference type="ChEBI" id="CHEBI:15378"/>
        <dbReference type="ChEBI" id="CHEBI:57856"/>
        <dbReference type="ChEBI" id="CHEBI:59789"/>
        <dbReference type="ChEBI" id="CHEBI:90615"/>
        <dbReference type="ChEBI" id="CHEBI:90616"/>
        <dbReference type="EC" id="2.1.1.72"/>
    </reaction>
</comment>
<name>D5RDP6_FUSN2</name>
<feature type="coiled-coil region" evidence="6">
    <location>
        <begin position="1157"/>
        <end position="1191"/>
    </location>
</feature>
<dbReference type="InterPro" id="IPR050953">
    <property type="entry name" value="N4_N6_ade-DNA_methylase"/>
</dbReference>
<dbReference type="GO" id="GO:0006304">
    <property type="term" value="P:DNA modification"/>
    <property type="evidence" value="ECO:0007669"/>
    <property type="project" value="InterPro"/>
</dbReference>
<dbReference type="GO" id="GO:0032259">
    <property type="term" value="P:methylation"/>
    <property type="evidence" value="ECO:0007669"/>
    <property type="project" value="UniProtKB-KW"/>
</dbReference>
<dbReference type="Proteomes" id="UP000003643">
    <property type="component" value="Unassembled WGS sequence"/>
</dbReference>
<dbReference type="GO" id="GO:0009007">
    <property type="term" value="F:site-specific DNA-methyltransferase (adenine-specific) activity"/>
    <property type="evidence" value="ECO:0007669"/>
    <property type="project" value="UniProtKB-EC"/>
</dbReference>
<feature type="domain" description="Type II methyltransferase M.TaqI-like" evidence="7">
    <location>
        <begin position="336"/>
        <end position="570"/>
    </location>
</feature>